<dbReference type="SUPFAM" id="SSF53067">
    <property type="entry name" value="Actin-like ATPase domain"/>
    <property type="match status" value="1"/>
</dbReference>
<evidence type="ECO:0000259" key="2">
    <source>
        <dbReference type="Pfam" id="PF05378"/>
    </source>
</evidence>
<dbReference type="Pfam" id="PF01968">
    <property type="entry name" value="Hydantoinase_A"/>
    <property type="match status" value="1"/>
</dbReference>
<reference evidence="4" key="1">
    <citation type="submission" date="2016-11" db="EMBL/GenBank/DDBJ databases">
        <authorList>
            <person name="Jaros S."/>
            <person name="Januszkiewicz K."/>
            <person name="Wedrychowicz H."/>
        </authorList>
    </citation>
    <scope>NUCLEOTIDE SEQUENCE [LARGE SCALE GENOMIC DNA]</scope>
    <source>
        <strain evidence="4">DSM 7057</strain>
    </source>
</reference>
<dbReference type="RefSeq" id="WP_072311132.1">
    <property type="nucleotide sequence ID" value="NZ_FPIW01000002.1"/>
</dbReference>
<organism evidence="3 4">
    <name type="scientific">Desulfovibrio desulfuricans</name>
    <dbReference type="NCBI Taxonomy" id="876"/>
    <lineage>
        <taxon>Bacteria</taxon>
        <taxon>Pseudomonadati</taxon>
        <taxon>Thermodesulfobacteriota</taxon>
        <taxon>Desulfovibrionia</taxon>
        <taxon>Desulfovibrionales</taxon>
        <taxon>Desulfovibrionaceae</taxon>
        <taxon>Desulfovibrio</taxon>
    </lineage>
</organism>
<sequence>MKYTDMKNMADTSVYLLGIDAGGTHTDAVLLMEDPGGHPSGRADASPEGHAASALNAADDTHVAYAPHVSEQPEKQAVPGAALPRMRILAAAKTPTRHDDMPASIGEVLAALTTALDSDPILATSGGAALLGRVSRVTLGATLAVNALVQGKADAVGLALSAGPGLAPGRFALGRHVCVVPGGLDHRGVEVSPLDVAGLERQAALWKEEGITAVACVSKFSPRNPAHEQAMARAVACAYGPSLRRDAPSDRVPEAEPAVPGITEGHRLSGRLSFPRRIATAYFNAAVQRLHISFLEAAESALARAGVSAAVRLLKADGGAVPLSLSRQEPVQSILSGPAASVMGVLALCPAACQGCGLLLDMGGTTTDMALVADGSPVVDRDGMVLQGRRTLVRALASVSIGVGGDSLVSVEGSGHEAVVRVGPLRQGPAVAFGGSLPTLLDALNTLHSQPCSGSENLTENPAANAAENPAASGAAAQATAQLAKTAGDVAASVESMGHLARRHGLAPQVLARKAVDDALARIVAAAHELVEDINARPIYTLAGLKALRQARPLHAWLMGGPADCMRTHLAAALGLPVKCPPHAAVANAVGAALTLPTDSLEVYADTGRGILRVPALDLTENIHRGYSLDALGERARDLLLEKLERGGAHGVAVEITGAESFATLDDSGRSSRDMRVVCQAVPGLAGRVVQSH</sequence>
<dbReference type="GO" id="GO:0006749">
    <property type="term" value="P:glutathione metabolic process"/>
    <property type="evidence" value="ECO:0007669"/>
    <property type="project" value="TreeGrafter"/>
</dbReference>
<evidence type="ECO:0000313" key="4">
    <source>
        <dbReference type="Proteomes" id="UP000182680"/>
    </source>
</evidence>
<dbReference type="InterPro" id="IPR008040">
    <property type="entry name" value="Hydant_A_N"/>
</dbReference>
<name>A0AA94L124_DESDE</name>
<dbReference type="EMBL" id="FPIW01000002">
    <property type="protein sequence ID" value="SFW14712.1"/>
    <property type="molecule type" value="Genomic_DNA"/>
</dbReference>
<feature type="domain" description="Hydantoinase A/oxoprolinase" evidence="1">
    <location>
        <begin position="277"/>
        <end position="595"/>
    </location>
</feature>
<gene>
    <name evidence="3" type="ORF">SAMN02910291_00204</name>
</gene>
<dbReference type="GO" id="GO:0005829">
    <property type="term" value="C:cytosol"/>
    <property type="evidence" value="ECO:0007669"/>
    <property type="project" value="TreeGrafter"/>
</dbReference>
<proteinExistence type="predicted"/>
<feature type="domain" description="Hydantoinase/oxoprolinase N-terminal" evidence="2">
    <location>
        <begin position="87"/>
        <end position="234"/>
    </location>
</feature>
<comment type="caution">
    <text evidence="3">The sequence shown here is derived from an EMBL/GenBank/DDBJ whole genome shotgun (WGS) entry which is preliminary data.</text>
</comment>
<dbReference type="InterPro" id="IPR002821">
    <property type="entry name" value="Hydantoinase_A"/>
</dbReference>
<accession>A0AA94L124</accession>
<dbReference type="Proteomes" id="UP000182680">
    <property type="component" value="Unassembled WGS sequence"/>
</dbReference>
<dbReference type="InterPro" id="IPR045079">
    <property type="entry name" value="Oxoprolinase-like"/>
</dbReference>
<dbReference type="PANTHER" id="PTHR11365:SF2">
    <property type="entry name" value="5-OXOPROLINASE"/>
    <property type="match status" value="1"/>
</dbReference>
<evidence type="ECO:0000259" key="1">
    <source>
        <dbReference type="Pfam" id="PF01968"/>
    </source>
</evidence>
<dbReference type="Pfam" id="PF05378">
    <property type="entry name" value="Hydant_A_N"/>
    <property type="match status" value="1"/>
</dbReference>
<dbReference type="GO" id="GO:0017168">
    <property type="term" value="F:5-oxoprolinase (ATP-hydrolyzing) activity"/>
    <property type="evidence" value="ECO:0007669"/>
    <property type="project" value="TreeGrafter"/>
</dbReference>
<protein>
    <submittedName>
        <fullName evidence="3">Hydantoinase/oxoprolinase N-terminal region</fullName>
    </submittedName>
</protein>
<evidence type="ECO:0000313" key="3">
    <source>
        <dbReference type="EMBL" id="SFW14712.1"/>
    </source>
</evidence>
<dbReference type="AlphaFoldDB" id="A0AA94L124"/>
<dbReference type="InterPro" id="IPR043129">
    <property type="entry name" value="ATPase_NBD"/>
</dbReference>
<dbReference type="PANTHER" id="PTHR11365">
    <property type="entry name" value="5-OXOPROLINASE RELATED"/>
    <property type="match status" value="1"/>
</dbReference>